<dbReference type="InterPro" id="IPR018976">
    <property type="entry name" value="Imelysin-like"/>
</dbReference>
<gene>
    <name evidence="4" type="ORF">PQO05_20305</name>
</gene>
<reference evidence="4 5" key="1">
    <citation type="submission" date="2023-02" db="EMBL/GenBank/DDBJ databases">
        <title>Genome sequence of Mucilaginibacter jinjuensis strain KACC 16571.</title>
        <authorList>
            <person name="Kim S."/>
            <person name="Heo J."/>
            <person name="Kwon S.-W."/>
        </authorList>
    </citation>
    <scope>NUCLEOTIDE SEQUENCE [LARGE SCALE GENOMIC DNA]</scope>
    <source>
        <strain evidence="4 5">KACC 16571</strain>
    </source>
</reference>
<dbReference type="InterPro" id="IPR034982">
    <property type="entry name" value="Imelysin-like_IrpA"/>
</dbReference>
<comment type="subcellular location">
    <subcellularLocation>
        <location evidence="1">Cell envelope</location>
    </subcellularLocation>
</comment>
<name>A0ABY7T3R0_9SPHI</name>
<dbReference type="InterPro" id="IPR038352">
    <property type="entry name" value="Imelysin_sf"/>
</dbReference>
<evidence type="ECO:0000256" key="2">
    <source>
        <dbReference type="ARBA" id="ARBA00022729"/>
    </source>
</evidence>
<evidence type="ECO:0000256" key="1">
    <source>
        <dbReference type="ARBA" id="ARBA00004196"/>
    </source>
</evidence>
<dbReference type="Gene3D" id="1.20.1420.20">
    <property type="entry name" value="M75 peptidase, HXXE motif"/>
    <property type="match status" value="1"/>
</dbReference>
<protein>
    <submittedName>
        <fullName evidence="4">Imelysin family protein</fullName>
    </submittedName>
</protein>
<organism evidence="4 5">
    <name type="scientific">Mucilaginibacter jinjuensis</name>
    <dbReference type="NCBI Taxonomy" id="1176721"/>
    <lineage>
        <taxon>Bacteria</taxon>
        <taxon>Pseudomonadati</taxon>
        <taxon>Bacteroidota</taxon>
        <taxon>Sphingobacteriia</taxon>
        <taxon>Sphingobacteriales</taxon>
        <taxon>Sphingobacteriaceae</taxon>
        <taxon>Mucilaginibacter</taxon>
    </lineage>
</organism>
<dbReference type="RefSeq" id="WP_273629275.1">
    <property type="nucleotide sequence ID" value="NZ_CP117167.1"/>
</dbReference>
<dbReference type="CDD" id="cd14658">
    <property type="entry name" value="Imelysin-like_IrpA"/>
    <property type="match status" value="1"/>
</dbReference>
<feature type="domain" description="Imelysin-like" evidence="3">
    <location>
        <begin position="49"/>
        <end position="344"/>
    </location>
</feature>
<keyword evidence="5" id="KW-1185">Reference proteome</keyword>
<evidence type="ECO:0000313" key="5">
    <source>
        <dbReference type="Proteomes" id="UP001216139"/>
    </source>
</evidence>
<proteinExistence type="predicted"/>
<keyword evidence="2" id="KW-0732">Signal</keyword>
<dbReference type="PROSITE" id="PS51257">
    <property type="entry name" value="PROKAR_LIPOPROTEIN"/>
    <property type="match status" value="1"/>
</dbReference>
<dbReference type="Proteomes" id="UP001216139">
    <property type="component" value="Chromosome"/>
</dbReference>
<evidence type="ECO:0000313" key="4">
    <source>
        <dbReference type="EMBL" id="WCT11085.1"/>
    </source>
</evidence>
<dbReference type="EMBL" id="CP117167">
    <property type="protein sequence ID" value="WCT11085.1"/>
    <property type="molecule type" value="Genomic_DNA"/>
</dbReference>
<accession>A0ABY7T3R0</accession>
<dbReference type="Pfam" id="PF09375">
    <property type="entry name" value="Peptidase_M75"/>
    <property type="match status" value="1"/>
</dbReference>
<evidence type="ECO:0000259" key="3">
    <source>
        <dbReference type="Pfam" id="PF09375"/>
    </source>
</evidence>
<sequence>MKHKLLPVLIGASIFALTSCSKSNKDDVQTNDAALEVKVITDFANVLANPDYVDLQTKAAILNTSVATFVATPTDANLLAAQTAWKNTRAPWEACEGFLFGPVEDNNYDPTMDSWPVDKNELDALLASNNPLGVSDISSLSETQKGFHAIEYIIFGLGGTQKAANITARQKTYLTSLTQSLYNTTQQLVNSWAASGGNYTKQVTTAGSGSTTFATRQALFVALVGSMADICDEVSASKMQTPLLAQDSLQDESAFSHNSIADFKNNITGIYNAYMCTYNGATGTGLNQIVAAKNASLDLKLQTQMKAAIASFSTITTTYEKAIYTQQSQVKAVQATINTLHDSLDGDLKTFVTTNIKD</sequence>